<dbReference type="AlphaFoldDB" id="A0A2W0HMW7"/>
<dbReference type="Pfam" id="PF00188">
    <property type="entry name" value="CAP"/>
    <property type="match status" value="1"/>
</dbReference>
<dbReference type="NCBIfam" id="TIGR02909">
    <property type="entry name" value="spore_YkwD"/>
    <property type="match status" value="1"/>
</dbReference>
<dbReference type="RefSeq" id="WP_110519200.1">
    <property type="nucleotide sequence ID" value="NZ_PDOF01000001.1"/>
</dbReference>
<protein>
    <recommendedName>
        <fullName evidence="3">LysM domain-containing protein</fullName>
    </recommendedName>
</protein>
<proteinExistence type="predicted"/>
<evidence type="ECO:0000313" key="4">
    <source>
        <dbReference type="EMBL" id="PYZ98915.1"/>
    </source>
</evidence>
<dbReference type="CDD" id="cd05379">
    <property type="entry name" value="CAP_bacterial"/>
    <property type="match status" value="1"/>
</dbReference>
<evidence type="ECO:0000259" key="3">
    <source>
        <dbReference type="PROSITE" id="PS51782"/>
    </source>
</evidence>
<dbReference type="Gene3D" id="3.40.33.10">
    <property type="entry name" value="CAP"/>
    <property type="match status" value="1"/>
</dbReference>
<dbReference type="PANTHER" id="PTHR31157">
    <property type="entry name" value="SCP DOMAIN-CONTAINING PROTEIN"/>
    <property type="match status" value="1"/>
</dbReference>
<evidence type="ECO:0000313" key="5">
    <source>
        <dbReference type="Proteomes" id="UP000248066"/>
    </source>
</evidence>
<dbReference type="SUPFAM" id="SSF55797">
    <property type="entry name" value="PR-1-like"/>
    <property type="match status" value="1"/>
</dbReference>
<feature type="region of interest" description="Disordered" evidence="1">
    <location>
        <begin position="68"/>
        <end position="98"/>
    </location>
</feature>
<dbReference type="Pfam" id="PF01476">
    <property type="entry name" value="LysM"/>
    <property type="match status" value="1"/>
</dbReference>
<dbReference type="SUPFAM" id="SSF54106">
    <property type="entry name" value="LysM domain"/>
    <property type="match status" value="1"/>
</dbReference>
<reference evidence="4 5" key="1">
    <citation type="submission" date="2017-10" db="EMBL/GenBank/DDBJ databases">
        <title>Bacillus sp. nov., a halophilic bacterium isolated from a Yangshapao Lake.</title>
        <authorList>
            <person name="Wang H."/>
        </authorList>
    </citation>
    <scope>NUCLEOTIDE SEQUENCE [LARGE SCALE GENOMIC DNA]</scope>
    <source>
        <strain evidence="4 5">YSP-3</strain>
    </source>
</reference>
<feature type="domain" description="LysM" evidence="3">
    <location>
        <begin position="28"/>
        <end position="73"/>
    </location>
</feature>
<gene>
    <name evidence="4" type="ORF">CR205_10195</name>
</gene>
<dbReference type="OrthoDB" id="9783944at2"/>
<dbReference type="InterPro" id="IPR014258">
    <property type="entry name" value="CAP_domain_YkwD-like"/>
</dbReference>
<name>A0A2W0HMW7_9BACI</name>
<sequence>MLKKLIYSVLAVAFAAPLVFSDAAEASSTHTVESGDTLFQISQQYGVSLSDIIDANSDIQDPNMIYPGQVVTLPSSDSAQQSRQTSEQTSSELSQFEQEVVRLTNEERAQHGLPELEIAEDVSEVARDKSADMRDQGYFSHDSPTHGSPFDMLRNYGVSYNAAGENIAAGQQTPEQVVDAWMNSQGHRENILSSNYTEIGVGHVEGGQYGHFWTQMFISR</sequence>
<dbReference type="InterPro" id="IPR035940">
    <property type="entry name" value="CAP_sf"/>
</dbReference>
<feature type="chain" id="PRO_5039408526" description="LysM domain-containing protein" evidence="2">
    <location>
        <begin position="27"/>
        <end position="220"/>
    </location>
</feature>
<dbReference type="PANTHER" id="PTHR31157:SF1">
    <property type="entry name" value="SCP DOMAIN-CONTAINING PROTEIN"/>
    <property type="match status" value="1"/>
</dbReference>
<dbReference type="Proteomes" id="UP000248066">
    <property type="component" value="Unassembled WGS sequence"/>
</dbReference>
<evidence type="ECO:0000256" key="1">
    <source>
        <dbReference type="SAM" id="MobiDB-lite"/>
    </source>
</evidence>
<dbReference type="InterPro" id="IPR018392">
    <property type="entry name" value="LysM"/>
</dbReference>
<accession>A0A2W0HMW7</accession>
<evidence type="ECO:0000256" key="2">
    <source>
        <dbReference type="SAM" id="SignalP"/>
    </source>
</evidence>
<dbReference type="InterPro" id="IPR014044">
    <property type="entry name" value="CAP_dom"/>
</dbReference>
<keyword evidence="5" id="KW-1185">Reference proteome</keyword>
<feature type="signal peptide" evidence="2">
    <location>
        <begin position="1"/>
        <end position="26"/>
    </location>
</feature>
<dbReference type="SMART" id="SM00257">
    <property type="entry name" value="LysM"/>
    <property type="match status" value="1"/>
</dbReference>
<comment type="caution">
    <text evidence="4">The sequence shown here is derived from an EMBL/GenBank/DDBJ whole genome shotgun (WGS) entry which is preliminary data.</text>
</comment>
<organism evidence="4 5">
    <name type="scientific">Alteribacter lacisalsi</name>
    <dbReference type="NCBI Taxonomy" id="2045244"/>
    <lineage>
        <taxon>Bacteria</taxon>
        <taxon>Bacillati</taxon>
        <taxon>Bacillota</taxon>
        <taxon>Bacilli</taxon>
        <taxon>Bacillales</taxon>
        <taxon>Bacillaceae</taxon>
        <taxon>Alteribacter</taxon>
    </lineage>
</organism>
<keyword evidence="2" id="KW-0732">Signal</keyword>
<dbReference type="EMBL" id="PDOF01000001">
    <property type="protein sequence ID" value="PYZ98915.1"/>
    <property type="molecule type" value="Genomic_DNA"/>
</dbReference>
<dbReference type="PROSITE" id="PS51782">
    <property type="entry name" value="LYSM"/>
    <property type="match status" value="1"/>
</dbReference>
<dbReference type="Gene3D" id="3.10.350.10">
    <property type="entry name" value="LysM domain"/>
    <property type="match status" value="1"/>
</dbReference>
<dbReference type="InterPro" id="IPR036779">
    <property type="entry name" value="LysM_dom_sf"/>
</dbReference>
<dbReference type="CDD" id="cd00118">
    <property type="entry name" value="LysM"/>
    <property type="match status" value="1"/>
</dbReference>
<feature type="compositionally biased region" description="Low complexity" evidence="1">
    <location>
        <begin position="78"/>
        <end position="98"/>
    </location>
</feature>